<dbReference type="PANTHER" id="PTHR10285">
    <property type="entry name" value="URIDINE KINASE"/>
    <property type="match status" value="1"/>
</dbReference>
<dbReference type="SUPFAM" id="SSF52540">
    <property type="entry name" value="P-loop containing nucleoside triphosphate hydrolases"/>
    <property type="match status" value="1"/>
</dbReference>
<dbReference type="Pfam" id="PF13238">
    <property type="entry name" value="AAA_18"/>
    <property type="match status" value="1"/>
</dbReference>
<reference evidence="1 2" key="1">
    <citation type="submission" date="2012-08" db="EMBL/GenBank/DDBJ databases">
        <title>Whole genome shotgun sequence of Gordonia rhizosphera NBRC 16068.</title>
        <authorList>
            <person name="Takarada H."/>
            <person name="Isaki S."/>
            <person name="Hosoyama A."/>
            <person name="Tsuchikane K."/>
            <person name="Katsumata H."/>
            <person name="Baba S."/>
            <person name="Ohji S."/>
            <person name="Yamazaki S."/>
            <person name="Fujita N."/>
        </authorList>
    </citation>
    <scope>NUCLEOTIDE SEQUENCE [LARGE SCALE GENOMIC DNA]</scope>
    <source>
        <strain evidence="1 2">NBRC 16068</strain>
    </source>
</reference>
<protein>
    <submittedName>
        <fullName evidence="1">Uncharacterized protein</fullName>
    </submittedName>
</protein>
<proteinExistence type="predicted"/>
<organism evidence="1 2">
    <name type="scientific">Gordonia rhizosphera NBRC 16068</name>
    <dbReference type="NCBI Taxonomy" id="1108045"/>
    <lineage>
        <taxon>Bacteria</taxon>
        <taxon>Bacillati</taxon>
        <taxon>Actinomycetota</taxon>
        <taxon>Actinomycetes</taxon>
        <taxon>Mycobacteriales</taxon>
        <taxon>Gordoniaceae</taxon>
        <taxon>Gordonia</taxon>
    </lineage>
</organism>
<evidence type="ECO:0000313" key="2">
    <source>
        <dbReference type="Proteomes" id="UP000008363"/>
    </source>
</evidence>
<evidence type="ECO:0000313" key="1">
    <source>
        <dbReference type="EMBL" id="GAB90816.1"/>
    </source>
</evidence>
<sequence length="225" mass="24777">MSLVTTYAYRRTMCVPTVLSDVDDLLEARRDRVVIGVTGPPGAGKSTIARAVVEHHRRAHDEDAVGYLPMDGFHLSNAVLARLGRADRKGAPDTFDVEGYVALLTRATRADHDVYAPDFDHTAGEPIAASLLLPATARLIVTEGNYLGLEDTRWTGVFGLLDRLYYIDAPTEVRRERLLRRHTAAGKSAAAAQAWVDDVDEPNARLVATARHRAHLVLDGTSRWR</sequence>
<keyword evidence="2" id="KW-1185">Reference proteome</keyword>
<dbReference type="EMBL" id="BAHC01000118">
    <property type="protein sequence ID" value="GAB90816.1"/>
    <property type="molecule type" value="Genomic_DNA"/>
</dbReference>
<name>K6WAQ6_9ACTN</name>
<dbReference type="Proteomes" id="UP000008363">
    <property type="component" value="Unassembled WGS sequence"/>
</dbReference>
<dbReference type="GO" id="GO:0005524">
    <property type="term" value="F:ATP binding"/>
    <property type="evidence" value="ECO:0007669"/>
    <property type="project" value="InterPro"/>
</dbReference>
<dbReference type="GO" id="GO:0016301">
    <property type="term" value="F:kinase activity"/>
    <property type="evidence" value="ECO:0007669"/>
    <property type="project" value="InterPro"/>
</dbReference>
<dbReference type="STRING" id="1108045.GORHZ_118_00320"/>
<dbReference type="eggNOG" id="COG0572">
    <property type="taxonomic scope" value="Bacteria"/>
</dbReference>
<comment type="caution">
    <text evidence="1">The sequence shown here is derived from an EMBL/GenBank/DDBJ whole genome shotgun (WGS) entry which is preliminary data.</text>
</comment>
<dbReference type="NCBIfam" id="NF006743">
    <property type="entry name" value="PRK09270.1-2"/>
    <property type="match status" value="1"/>
</dbReference>
<dbReference type="Gene3D" id="3.40.50.300">
    <property type="entry name" value="P-loop containing nucleotide triphosphate hydrolases"/>
    <property type="match status" value="2"/>
</dbReference>
<gene>
    <name evidence="1" type="ORF">GORHZ_118_00320</name>
</gene>
<dbReference type="AlphaFoldDB" id="K6WAQ6"/>
<dbReference type="InterPro" id="IPR027417">
    <property type="entry name" value="P-loop_NTPase"/>
</dbReference>
<accession>K6WAQ6</accession>